<accession>A0ACC0FGT0</accession>
<evidence type="ECO:0000313" key="1">
    <source>
        <dbReference type="EMBL" id="KAI7986586.1"/>
    </source>
</evidence>
<sequence length="152" mass="17700">MLQRHYTSLRMVDAQCNLNEQPNEGNFATGFECYILLKKDGKTICRTRCLNPLIQMPLVWTISNIVRQKPDVIVSGLPQYREFAHIAIFNISYIRGLFPEKYLNDKSVPTLVMNRDEDQEAYTNGCKVLQRVESSMIEEYAFTLILKAKRFQ</sequence>
<dbReference type="Proteomes" id="UP001060215">
    <property type="component" value="Chromosome 15"/>
</dbReference>
<proteinExistence type="predicted"/>
<dbReference type="EMBL" id="CM045772">
    <property type="protein sequence ID" value="KAI7986586.1"/>
    <property type="molecule type" value="Genomic_DNA"/>
</dbReference>
<name>A0ACC0FGT0_9ERIC</name>
<comment type="caution">
    <text evidence="1">The sequence shown here is derived from an EMBL/GenBank/DDBJ whole genome shotgun (WGS) entry which is preliminary data.</text>
</comment>
<organism evidence="1 2">
    <name type="scientific">Camellia lanceoleosa</name>
    <dbReference type="NCBI Taxonomy" id="1840588"/>
    <lineage>
        <taxon>Eukaryota</taxon>
        <taxon>Viridiplantae</taxon>
        <taxon>Streptophyta</taxon>
        <taxon>Embryophyta</taxon>
        <taxon>Tracheophyta</taxon>
        <taxon>Spermatophyta</taxon>
        <taxon>Magnoliopsida</taxon>
        <taxon>eudicotyledons</taxon>
        <taxon>Gunneridae</taxon>
        <taxon>Pentapetalae</taxon>
        <taxon>asterids</taxon>
        <taxon>Ericales</taxon>
        <taxon>Theaceae</taxon>
        <taxon>Camellia</taxon>
    </lineage>
</organism>
<evidence type="ECO:0000313" key="2">
    <source>
        <dbReference type="Proteomes" id="UP001060215"/>
    </source>
</evidence>
<protein>
    <submittedName>
        <fullName evidence="1">Meiosis-specific protein ASY1</fullName>
    </submittedName>
</protein>
<gene>
    <name evidence="1" type="ORF">LOK49_LG14G01073</name>
</gene>
<reference evidence="1 2" key="1">
    <citation type="journal article" date="2022" name="Plant J.">
        <title>Chromosome-level genome of Camellia lanceoleosa provides a valuable resource for understanding genome evolution and self-incompatibility.</title>
        <authorList>
            <person name="Gong W."/>
            <person name="Xiao S."/>
            <person name="Wang L."/>
            <person name="Liao Z."/>
            <person name="Chang Y."/>
            <person name="Mo W."/>
            <person name="Hu G."/>
            <person name="Li W."/>
            <person name="Zhao G."/>
            <person name="Zhu H."/>
            <person name="Hu X."/>
            <person name="Ji K."/>
            <person name="Xiang X."/>
            <person name="Song Q."/>
            <person name="Yuan D."/>
            <person name="Jin S."/>
            <person name="Zhang L."/>
        </authorList>
    </citation>
    <scope>NUCLEOTIDE SEQUENCE [LARGE SCALE GENOMIC DNA]</scope>
    <source>
        <strain evidence="1">SQ_2022a</strain>
    </source>
</reference>
<keyword evidence="2" id="KW-1185">Reference proteome</keyword>